<keyword evidence="2" id="KW-0540">Nuclease</keyword>
<proteinExistence type="predicted"/>
<organism evidence="2 3">
    <name type="scientific">Actinopolyspora biskrensis</name>
    <dbReference type="NCBI Taxonomy" id="1470178"/>
    <lineage>
        <taxon>Bacteria</taxon>
        <taxon>Bacillati</taxon>
        <taxon>Actinomycetota</taxon>
        <taxon>Actinomycetes</taxon>
        <taxon>Actinopolysporales</taxon>
        <taxon>Actinopolysporaceae</taxon>
        <taxon>Actinopolyspora</taxon>
    </lineage>
</organism>
<protein>
    <submittedName>
        <fullName evidence="2">Very-short-patch-repair endonuclease</fullName>
    </submittedName>
</protein>
<dbReference type="InterPro" id="IPR011335">
    <property type="entry name" value="Restrct_endonuc-II-like"/>
</dbReference>
<evidence type="ECO:0000313" key="2">
    <source>
        <dbReference type="EMBL" id="NYH78550.1"/>
    </source>
</evidence>
<comment type="caution">
    <text evidence="2">The sequence shown here is derived from an EMBL/GenBank/DDBJ whole genome shotgun (WGS) entry which is preliminary data.</text>
</comment>
<accession>A0A852YX00</accession>
<dbReference type="EMBL" id="JACBYW010000003">
    <property type="protein sequence ID" value="NYH78550.1"/>
    <property type="molecule type" value="Genomic_DNA"/>
</dbReference>
<dbReference type="Pfam" id="PF04480">
    <property type="entry name" value="DUF559"/>
    <property type="match status" value="1"/>
</dbReference>
<dbReference type="RefSeq" id="WP_179535057.1">
    <property type="nucleotide sequence ID" value="NZ_JACBYW010000003.1"/>
</dbReference>
<feature type="domain" description="DUF559" evidence="1">
    <location>
        <begin position="219"/>
        <end position="283"/>
    </location>
</feature>
<keyword evidence="2" id="KW-0255">Endonuclease</keyword>
<dbReference type="AlphaFoldDB" id="A0A852YX00"/>
<gene>
    <name evidence="2" type="ORF">FHR84_001875</name>
</gene>
<evidence type="ECO:0000313" key="3">
    <source>
        <dbReference type="Proteomes" id="UP000548304"/>
    </source>
</evidence>
<dbReference type="InterPro" id="IPR007569">
    <property type="entry name" value="DUF559"/>
</dbReference>
<dbReference type="Proteomes" id="UP000548304">
    <property type="component" value="Unassembled WGS sequence"/>
</dbReference>
<dbReference type="SUPFAM" id="SSF52980">
    <property type="entry name" value="Restriction endonuclease-like"/>
    <property type="match status" value="1"/>
</dbReference>
<keyword evidence="2" id="KW-0378">Hydrolase</keyword>
<name>A0A852YX00_9ACTN</name>
<dbReference type="GO" id="GO:0004519">
    <property type="term" value="F:endonuclease activity"/>
    <property type="evidence" value="ECO:0007669"/>
    <property type="project" value="UniProtKB-KW"/>
</dbReference>
<keyword evidence="3" id="KW-1185">Reference proteome</keyword>
<reference evidence="2 3" key="1">
    <citation type="submission" date="2020-07" db="EMBL/GenBank/DDBJ databases">
        <title>Genomic Encyclopedia of Type Strains, Phase III (KMG-III): the genomes of soil and plant-associated and newly described type strains.</title>
        <authorList>
            <person name="Whitman W."/>
        </authorList>
    </citation>
    <scope>NUCLEOTIDE SEQUENCE [LARGE SCALE GENOMIC DNA]</scope>
    <source>
        <strain evidence="2 3">CECT 8576</strain>
    </source>
</reference>
<evidence type="ECO:0000259" key="1">
    <source>
        <dbReference type="Pfam" id="PF04480"/>
    </source>
</evidence>
<dbReference type="Gene3D" id="3.40.960.10">
    <property type="entry name" value="VSR Endonuclease"/>
    <property type="match status" value="1"/>
</dbReference>
<sequence>MQRKIAEPEFSGLFTRVQALRSGLTDSDLKATHYRRVLHGVYRTSTTPPTHLLRCSAAALRLPARAVITGRSAATLYGVPLARASDPVEVIVSGCKRAHGIRSWNVRCYEFEKVEWAGVHVARIERACFDMLARNSVATGVACCDAVLRAGELTPSALAAYLEGRSDDGVVRARRAVRLLDARAESVPESVLRVFLVLAGIRPTPQLKVVDADGRTVRVDLGFEEARLAVEYDGAWHGEPGQFHRDQRRLAALRANGWYVMVVTAEELTRRPRELVQRVRTKLHERSPSFA</sequence>